<gene>
    <name evidence="1" type="ORF">NLG97_g1149</name>
</gene>
<dbReference type="Proteomes" id="UP001148737">
    <property type="component" value="Unassembled WGS sequence"/>
</dbReference>
<organism evidence="1 2">
    <name type="scientific">Lecanicillium saksenae</name>
    <dbReference type="NCBI Taxonomy" id="468837"/>
    <lineage>
        <taxon>Eukaryota</taxon>
        <taxon>Fungi</taxon>
        <taxon>Dikarya</taxon>
        <taxon>Ascomycota</taxon>
        <taxon>Pezizomycotina</taxon>
        <taxon>Sordariomycetes</taxon>
        <taxon>Hypocreomycetidae</taxon>
        <taxon>Hypocreales</taxon>
        <taxon>Cordycipitaceae</taxon>
        <taxon>Lecanicillium</taxon>
    </lineage>
</organism>
<accession>A0ACC1R4J2</accession>
<name>A0ACC1R4J2_9HYPO</name>
<sequence>MVVIMRLVCATILALSAVGRSDLGLRAVSGKPSKYFSELPYRERRIALRNLMRSYLEIMQATGVETWLAHGTLLGWWWNAQIMPWDYDLDVQVTGATMAWLAENLNGTEHAYNFTGGSETVRDGAEASSAANHTHHRTYLLDINPHHTELNSRGGDNLIDGRWIDLESGIFVDITELRERASQSDTGVWSCKNNHRYKAQDLWPLRITEFEGVPARIPYQFENILVKEYSKKSLAKERHQHHQWSHELKQWVTDDPEQRESAKASGASFKKQQLDYQIRFEELPKHDTSISK</sequence>
<protein>
    <submittedName>
        <fullName evidence="1">Uncharacterized protein</fullName>
    </submittedName>
</protein>
<keyword evidence="2" id="KW-1185">Reference proteome</keyword>
<reference evidence="1" key="1">
    <citation type="submission" date="2022-07" db="EMBL/GenBank/DDBJ databases">
        <title>Genome Sequence of Lecanicillium saksenae.</title>
        <authorList>
            <person name="Buettner E."/>
        </authorList>
    </citation>
    <scope>NUCLEOTIDE SEQUENCE</scope>
    <source>
        <strain evidence="1">VT-O1</strain>
    </source>
</reference>
<evidence type="ECO:0000313" key="2">
    <source>
        <dbReference type="Proteomes" id="UP001148737"/>
    </source>
</evidence>
<evidence type="ECO:0000313" key="1">
    <source>
        <dbReference type="EMBL" id="KAJ3498398.1"/>
    </source>
</evidence>
<proteinExistence type="predicted"/>
<dbReference type="EMBL" id="JANAKD010000052">
    <property type="protein sequence ID" value="KAJ3498398.1"/>
    <property type="molecule type" value="Genomic_DNA"/>
</dbReference>
<comment type="caution">
    <text evidence="1">The sequence shown here is derived from an EMBL/GenBank/DDBJ whole genome shotgun (WGS) entry which is preliminary data.</text>
</comment>